<evidence type="ECO:0000313" key="4">
    <source>
        <dbReference type="Proteomes" id="UP001310890"/>
    </source>
</evidence>
<dbReference type="GO" id="GO:0046856">
    <property type="term" value="P:phosphatidylinositol dephosphorylation"/>
    <property type="evidence" value="ECO:0007669"/>
    <property type="project" value="InterPro"/>
</dbReference>
<dbReference type="EMBL" id="JAVRRL010000009">
    <property type="protein sequence ID" value="KAK5116159.1"/>
    <property type="molecule type" value="Genomic_DNA"/>
</dbReference>
<dbReference type="InterPro" id="IPR046985">
    <property type="entry name" value="IP5"/>
</dbReference>
<feature type="compositionally biased region" description="Polar residues" evidence="1">
    <location>
        <begin position="81"/>
        <end position="96"/>
    </location>
</feature>
<dbReference type="Proteomes" id="UP001310890">
    <property type="component" value="Unassembled WGS sequence"/>
</dbReference>
<dbReference type="Pfam" id="PF22669">
    <property type="entry name" value="Exo_endo_phos2"/>
    <property type="match status" value="1"/>
</dbReference>
<feature type="compositionally biased region" description="Polar residues" evidence="1">
    <location>
        <begin position="213"/>
        <end position="222"/>
    </location>
</feature>
<gene>
    <name evidence="3" type="ORF">LTR62_008485</name>
</gene>
<evidence type="ECO:0000313" key="3">
    <source>
        <dbReference type="EMBL" id="KAK5116159.1"/>
    </source>
</evidence>
<dbReference type="AlphaFoldDB" id="A0AAN7YIT3"/>
<evidence type="ECO:0000256" key="1">
    <source>
        <dbReference type="SAM" id="MobiDB-lite"/>
    </source>
</evidence>
<reference evidence="3" key="1">
    <citation type="submission" date="2023-08" db="EMBL/GenBank/DDBJ databases">
        <title>Black Yeasts Isolated from many extreme environments.</title>
        <authorList>
            <person name="Coleine C."/>
            <person name="Stajich J.E."/>
            <person name="Selbmann L."/>
        </authorList>
    </citation>
    <scope>NUCLEOTIDE SEQUENCE</scope>
    <source>
        <strain evidence="3">CCFEE 5401</strain>
    </source>
</reference>
<feature type="compositionally biased region" description="Polar residues" evidence="1">
    <location>
        <begin position="306"/>
        <end position="328"/>
    </location>
</feature>
<feature type="compositionally biased region" description="Polar residues" evidence="1">
    <location>
        <begin position="122"/>
        <end position="140"/>
    </location>
</feature>
<dbReference type="InterPro" id="IPR015943">
    <property type="entry name" value="WD40/YVTN_repeat-like_dom_sf"/>
</dbReference>
<feature type="compositionally biased region" description="Basic and acidic residues" evidence="1">
    <location>
        <begin position="53"/>
        <end position="69"/>
    </location>
</feature>
<feature type="region of interest" description="Disordered" evidence="1">
    <location>
        <begin position="1"/>
        <end position="155"/>
    </location>
</feature>
<dbReference type="FunFam" id="3.60.10.10:FF:000036">
    <property type="entry name" value="Inositol polyphosphate phosphatase, putative"/>
    <property type="match status" value="1"/>
</dbReference>
<name>A0AAN7YIT3_9PEZI</name>
<dbReference type="SMART" id="SM00128">
    <property type="entry name" value="IPPc"/>
    <property type="match status" value="1"/>
</dbReference>
<dbReference type="Gene3D" id="3.60.10.10">
    <property type="entry name" value="Endonuclease/exonuclease/phosphatase"/>
    <property type="match status" value="1"/>
</dbReference>
<proteinExistence type="predicted"/>
<evidence type="ECO:0000259" key="2">
    <source>
        <dbReference type="SMART" id="SM00128"/>
    </source>
</evidence>
<feature type="region of interest" description="Disordered" evidence="1">
    <location>
        <begin position="181"/>
        <end position="521"/>
    </location>
</feature>
<organism evidence="3 4">
    <name type="scientific">Meristemomyces frigidus</name>
    <dbReference type="NCBI Taxonomy" id="1508187"/>
    <lineage>
        <taxon>Eukaryota</taxon>
        <taxon>Fungi</taxon>
        <taxon>Dikarya</taxon>
        <taxon>Ascomycota</taxon>
        <taxon>Pezizomycotina</taxon>
        <taxon>Dothideomycetes</taxon>
        <taxon>Dothideomycetidae</taxon>
        <taxon>Mycosphaerellales</taxon>
        <taxon>Teratosphaeriaceae</taxon>
        <taxon>Meristemomyces</taxon>
    </lineage>
</organism>
<feature type="compositionally biased region" description="Basic and acidic residues" evidence="1">
    <location>
        <begin position="227"/>
        <end position="236"/>
    </location>
</feature>
<dbReference type="InterPro" id="IPR011047">
    <property type="entry name" value="Quinoprotein_ADH-like_sf"/>
</dbReference>
<feature type="domain" description="Inositol polyphosphate-related phosphatase" evidence="2">
    <location>
        <begin position="848"/>
        <end position="1194"/>
    </location>
</feature>
<dbReference type="PANTHER" id="PTHR11200">
    <property type="entry name" value="INOSITOL 5-PHOSPHATASE"/>
    <property type="match status" value="1"/>
</dbReference>
<comment type="caution">
    <text evidence="3">The sequence shown here is derived from an EMBL/GenBank/DDBJ whole genome shotgun (WGS) entry which is preliminary data.</text>
</comment>
<dbReference type="InterPro" id="IPR000300">
    <property type="entry name" value="IPPc"/>
</dbReference>
<sequence>MANGDDALDATSIRPVSSLLSRFENLGKDSEQKTPSPPGGRRQVSLTAPHTGGAERPRTASGERPRQLDGSDDAPPVTPLRSGSRTLKPVTTQMRPQSMIDVTPSQKSVPMVTLESPHSPALSGTGTRAETPRLSPSSDAHGSPHRSHARTLSRITTPALEARMSMFLQYDPPKIELASKPKMVSATSDTPQIKIPPPVNRTAKPSIPAVPTKPTSLTQTASGLRAPELHVSELTDHSVSPFSTPPGSGAPSPEILEESALARRERNTSDASFVERLRSDSGASSAFGRLRGDSDASIDGRVRAGSNASFVESSSLPESTIHSPTSLPRTIVRREQPAHPLARTPTMPARYNNVRKNSAGGDVDEDRPSLPTRPELQMRSGRTSPTKPRSGRTSPSKLSQQLHPRRSHNGLQRAATMAEQPTPQRIPAVKSTTRSALAQGFDRTPSLTAAKIAPAVPAPRRSVDMRRPTMPPSAPTEGHSQDDHEDVSPFDGAMNQTSASDYPDATQSNRRPPRYSQRPYQIPTEYDTRLCAVYGEYVVTSGFITKAWNLRTGEQVLNMMMHENVKAISIVFKPAHRPEDEGTRFWLGTNIGEIHEIDLPSQKLLKTRSNVHTRHEVIRMFRFGTQIWTLDDGGDLAVWRPDANSVLNLDGQYRTFRVPRGHTASVACKGRLWIAAGKDIRVFSPTAKDDTEFQTLRGALSQPGMGEVTCATVLATRPELVFFGHSDGKVSIYNSDDLSLVSVVSISLYKVASLAGVGEHLWVGYNTGMVYVYDISSTPWRVKKDWEAHEKKQVCSIVVNTSALWTMDRLQVVTLGTDNMLRSWDGFLEEDWLGSRMQSYDSQYCAFRELTASVLTWNAGASKPQCLQQNHEDNSFFREYLGSADSPDIFVFGFQELVDLEDKKTTAKSFFKSKKKDGSGEQEHMAHQYRAWRDHLTRCLEEHTPATVGYTLLHTASMVGLFTCVFVKASIRSRIKHVHTAEIKRGMGGRYGNKGALVLRMVLDDSSLCFVNCHLAAGQTQTIHRNNDAAAILEAEALPSYPLSNTSTAQHSDVFSSGGDGSLILDHEICVLNGDLNYRIDTMGRDTVIKHVQQNNLARLLERDQLLLSRKKNPGFRLRAFQENPITFAPTYKYNLHSDDYDNSEKKRAPAWCDRILYRGLGKVKLEDYRRWEVRVSDHRPVSGRLRLRAKTVDAERRVQVWEMCRKEFTQWKGVVGRSVQALYCVDVLGLSGGEVRKAVK</sequence>
<dbReference type="Gene3D" id="2.130.10.10">
    <property type="entry name" value="YVTN repeat-like/Quinoprotein amine dehydrogenase"/>
    <property type="match status" value="1"/>
</dbReference>
<dbReference type="GO" id="GO:0004439">
    <property type="term" value="F:phosphatidylinositol-4,5-bisphosphate 5-phosphatase activity"/>
    <property type="evidence" value="ECO:0007669"/>
    <property type="project" value="TreeGrafter"/>
</dbReference>
<dbReference type="PANTHER" id="PTHR11200:SF240">
    <property type="entry name" value="INOSITOL POLYPHOSPHATE 5-PHOSPHATASE C9G1.10C-RELATED"/>
    <property type="match status" value="1"/>
</dbReference>
<feature type="compositionally biased region" description="Polar residues" evidence="1">
    <location>
        <begin position="380"/>
        <end position="402"/>
    </location>
</feature>
<protein>
    <recommendedName>
        <fullName evidence="2">Inositol polyphosphate-related phosphatase domain-containing protein</fullName>
    </recommendedName>
</protein>
<feature type="compositionally biased region" description="Basic and acidic residues" evidence="1">
    <location>
        <begin position="290"/>
        <end position="302"/>
    </location>
</feature>
<dbReference type="SUPFAM" id="SSF56219">
    <property type="entry name" value="DNase I-like"/>
    <property type="match status" value="1"/>
</dbReference>
<accession>A0AAN7YIT3</accession>
<feature type="compositionally biased region" description="Basic and acidic residues" evidence="1">
    <location>
        <begin position="260"/>
        <end position="279"/>
    </location>
</feature>
<dbReference type="SUPFAM" id="SSF50998">
    <property type="entry name" value="Quinoprotein alcohol dehydrogenase-like"/>
    <property type="match status" value="1"/>
</dbReference>
<dbReference type="InterPro" id="IPR036691">
    <property type="entry name" value="Endo/exonu/phosph_ase_sf"/>
</dbReference>
<feature type="compositionally biased region" description="Polar residues" evidence="1">
    <location>
        <begin position="494"/>
        <end position="509"/>
    </location>
</feature>
<feature type="compositionally biased region" description="Polar residues" evidence="1">
    <location>
        <begin position="237"/>
        <end position="246"/>
    </location>
</feature>